<evidence type="ECO:0000313" key="2">
    <source>
        <dbReference type="Proteomes" id="UP000094285"/>
    </source>
</evidence>
<feature type="non-terminal residue" evidence="1">
    <location>
        <position position="1"/>
    </location>
</feature>
<accession>A0A1E4SS64</accession>
<feature type="non-terminal residue" evidence="1">
    <location>
        <position position="500"/>
    </location>
</feature>
<gene>
    <name evidence="1" type="ORF">CANTADRAFT_29611</name>
</gene>
<protein>
    <submittedName>
        <fullName evidence="1">Uncharacterized protein</fullName>
    </submittedName>
</protein>
<name>A0A1E4SS64_9ASCO</name>
<dbReference type="Proteomes" id="UP000094285">
    <property type="component" value="Unassembled WGS sequence"/>
</dbReference>
<organism evidence="1 2">
    <name type="scientific">Suhomyces tanzawaensis NRRL Y-17324</name>
    <dbReference type="NCBI Taxonomy" id="984487"/>
    <lineage>
        <taxon>Eukaryota</taxon>
        <taxon>Fungi</taxon>
        <taxon>Dikarya</taxon>
        <taxon>Ascomycota</taxon>
        <taxon>Saccharomycotina</taxon>
        <taxon>Pichiomycetes</taxon>
        <taxon>Debaryomycetaceae</taxon>
        <taxon>Suhomyces</taxon>
    </lineage>
</organism>
<proteinExistence type="predicted"/>
<dbReference type="AlphaFoldDB" id="A0A1E4SS64"/>
<keyword evidence="2" id="KW-1185">Reference proteome</keyword>
<dbReference type="STRING" id="984487.A0A1E4SS64"/>
<dbReference type="EMBL" id="KV453909">
    <property type="protein sequence ID" value="ODV82341.1"/>
    <property type="molecule type" value="Genomic_DNA"/>
</dbReference>
<evidence type="ECO:0000313" key="1">
    <source>
        <dbReference type="EMBL" id="ODV82341.1"/>
    </source>
</evidence>
<dbReference type="GeneID" id="30982438"/>
<sequence length="500" mass="57939">KRSASKIESIAQDRALAETFHKHRSKVVEIFRDETNIKKLFTNPEKAEPVRSYAELQKALGSSSLSSSGEKHLLTYTDSDMKASILFLATSLINSVLVEINLQSFEQFFHNLDSEAISGLLLELKSSDAFNSIETLRLYFQHFKSSQYVNYDRSDYSKAVQNNNFVKFSSQTIDNSEYFQGFKEAFDEYKNSKTTRELAHLDLLINIVKVLLRSSQFTPNVEIFQVLMDEFGKLELYNFQSVVYQSIPQYKHRQTVLASPQDELSVSKVPKMAYHVQEAVEQNPAFLRTLIDYHIIRNDSESFKQLLSFYRLDDIIQHEKVLNKSYLAGLMSKSRFIRHKERQLEIEPITYSCEEPLLIPLDTIHHTIKGCIQLEQFQFIDLLFNKIIVHAMEKEASGWQLLVSQSYSPKEFASKIFTKELFKVLLRASTKSDDLGRIMWLMPHLDNYLETHMDKHLTKINANELESSPIDPELINEIYIALNTFGLEGKLVSYNQLLNF</sequence>
<dbReference type="RefSeq" id="XP_020067463.1">
    <property type="nucleotide sequence ID" value="XM_020208301.1"/>
</dbReference>
<dbReference type="OrthoDB" id="4095887at2759"/>
<reference evidence="2" key="1">
    <citation type="submission" date="2016-05" db="EMBL/GenBank/DDBJ databases">
        <title>Comparative genomics of biotechnologically important yeasts.</title>
        <authorList>
            <consortium name="DOE Joint Genome Institute"/>
            <person name="Riley R."/>
            <person name="Haridas S."/>
            <person name="Wolfe K.H."/>
            <person name="Lopes M.R."/>
            <person name="Hittinger C.T."/>
            <person name="Goker M."/>
            <person name="Salamov A."/>
            <person name="Wisecaver J."/>
            <person name="Long T.M."/>
            <person name="Aerts A.L."/>
            <person name="Barry K."/>
            <person name="Choi C."/>
            <person name="Clum A."/>
            <person name="Coughlan A.Y."/>
            <person name="Deshpande S."/>
            <person name="Douglass A.P."/>
            <person name="Hanson S.J."/>
            <person name="Klenk H.-P."/>
            <person name="Labutti K."/>
            <person name="Lapidus A."/>
            <person name="Lindquist E."/>
            <person name="Lipzen A."/>
            <person name="Meier-Kolthoff J.P."/>
            <person name="Ohm R.A."/>
            <person name="Otillar R.P."/>
            <person name="Pangilinan J."/>
            <person name="Peng Y."/>
            <person name="Rokas A."/>
            <person name="Rosa C.A."/>
            <person name="Scheuner C."/>
            <person name="Sibirny A.A."/>
            <person name="Slot J.C."/>
            <person name="Stielow J.B."/>
            <person name="Sun H."/>
            <person name="Kurtzman C.P."/>
            <person name="Blackwell M."/>
            <person name="Grigoriev I.V."/>
            <person name="Jeffries T.W."/>
        </authorList>
    </citation>
    <scope>NUCLEOTIDE SEQUENCE [LARGE SCALE GENOMIC DNA]</scope>
    <source>
        <strain evidence="2">NRRL Y-17324</strain>
    </source>
</reference>